<name>R7ZZD9_9BACT</name>
<dbReference type="STRING" id="1232681.ADIS_0108"/>
<keyword evidence="2" id="KW-0812">Transmembrane</keyword>
<comment type="caution">
    <text evidence="4">The sequence shown here is derived from an EMBL/GenBank/DDBJ whole genome shotgun (WGS) entry which is preliminary data.</text>
</comment>
<reference evidence="4 5" key="1">
    <citation type="submission" date="2013-02" db="EMBL/GenBank/DDBJ databases">
        <title>A novel strain isolated from Lonar lake, Maharashtra, India.</title>
        <authorList>
            <person name="Singh A."/>
        </authorList>
    </citation>
    <scope>NUCLEOTIDE SEQUENCE [LARGE SCALE GENOMIC DNA]</scope>
    <source>
        <strain evidence="4 5">AK24</strain>
    </source>
</reference>
<dbReference type="PANTHER" id="PTHR43630">
    <property type="entry name" value="POLY-BETA-1,6-N-ACETYL-D-GLUCOSAMINE SYNTHASE"/>
    <property type="match status" value="1"/>
</dbReference>
<feature type="domain" description="Glycosyltransferase 2-like" evidence="3">
    <location>
        <begin position="119"/>
        <end position="295"/>
    </location>
</feature>
<dbReference type="GO" id="GO:0016020">
    <property type="term" value="C:membrane"/>
    <property type="evidence" value="ECO:0007669"/>
    <property type="project" value="UniProtKB-SubCell"/>
</dbReference>
<dbReference type="AlphaFoldDB" id="R7ZZD9"/>
<dbReference type="Proteomes" id="UP000013909">
    <property type="component" value="Unassembled WGS sequence"/>
</dbReference>
<dbReference type="SUPFAM" id="SSF53448">
    <property type="entry name" value="Nucleotide-diphospho-sugar transferases"/>
    <property type="match status" value="1"/>
</dbReference>
<proteinExistence type="inferred from homology"/>
<feature type="transmembrane region" description="Helical" evidence="2">
    <location>
        <begin position="320"/>
        <end position="340"/>
    </location>
</feature>
<feature type="transmembrane region" description="Helical" evidence="2">
    <location>
        <begin position="288"/>
        <end position="308"/>
    </location>
</feature>
<keyword evidence="2" id="KW-1133">Transmembrane helix</keyword>
<dbReference type="InterPro" id="IPR001173">
    <property type="entry name" value="Glyco_trans_2-like"/>
</dbReference>
<evidence type="ECO:0000259" key="3">
    <source>
        <dbReference type="Pfam" id="PF13632"/>
    </source>
</evidence>
<keyword evidence="5" id="KW-1185">Reference proteome</keyword>
<evidence type="ECO:0000313" key="4">
    <source>
        <dbReference type="EMBL" id="EON79418.1"/>
    </source>
</evidence>
<dbReference type="InterPro" id="IPR029044">
    <property type="entry name" value="Nucleotide-diphossugar_trans"/>
</dbReference>
<comment type="similarity">
    <text evidence="1">Belongs to the glycosyltransferase 2 family. WaaE/KdtX subfamily.</text>
</comment>
<evidence type="ECO:0000256" key="2">
    <source>
        <dbReference type="SAM" id="Phobius"/>
    </source>
</evidence>
<evidence type="ECO:0000256" key="1">
    <source>
        <dbReference type="ARBA" id="ARBA00038494"/>
    </source>
</evidence>
<protein>
    <submittedName>
        <fullName evidence="4">Polysaccharide-forming b-glycosyltransferase-related protein, glycosyltransferase family 2 protein</fullName>
    </submittedName>
</protein>
<organism evidence="4 5">
    <name type="scientific">Lunatimonas lonarensis</name>
    <dbReference type="NCBI Taxonomy" id="1232681"/>
    <lineage>
        <taxon>Bacteria</taxon>
        <taxon>Pseudomonadati</taxon>
        <taxon>Bacteroidota</taxon>
        <taxon>Cytophagia</taxon>
        <taxon>Cytophagales</taxon>
        <taxon>Cyclobacteriaceae</taxon>
    </lineage>
</organism>
<dbReference type="GO" id="GO:0016757">
    <property type="term" value="F:glycosyltransferase activity"/>
    <property type="evidence" value="ECO:0007669"/>
    <property type="project" value="UniProtKB-KW"/>
</dbReference>
<sequence>MYLWWRIARAAKAYPSQPVQDGELPRIAVFLAARNEEANLPGCLEALGELYYPADKITFYVGDDASSDGSRVLLERWGSRWENRQIRFFDHNLEPGQNGKATVLAAMIEEAEADLYLFTDADCRVPPTWAQELVGAFRAEFGLMTGMTQVVASGWFGRMQAIEWWLSLGMVKVVADLGFCLTAMGNNMLISAEGYRQVGGFEAVFGSVTEDLAISSLMFKAGYRPVHLVNGRCLVQTNAIGNFSELMDQRKRWARGALSLSLFWVVLLAVQVAFFPMVLAGIWSVPGLFLAGWVLKVGVQSVFIATFAGKTETKIPILDLMLFESYFFVSSMATLFYYIWPSPIRWKSRSYR</sequence>
<dbReference type="Gene3D" id="3.90.550.10">
    <property type="entry name" value="Spore Coat Polysaccharide Biosynthesis Protein SpsA, Chain A"/>
    <property type="match status" value="1"/>
</dbReference>
<dbReference type="Pfam" id="PF13632">
    <property type="entry name" value="Glyco_trans_2_3"/>
    <property type="match status" value="1"/>
</dbReference>
<feature type="transmembrane region" description="Helical" evidence="2">
    <location>
        <begin position="257"/>
        <end position="282"/>
    </location>
</feature>
<keyword evidence="4" id="KW-0808">Transferase</keyword>
<accession>R7ZZD9</accession>
<keyword evidence="2" id="KW-0472">Membrane</keyword>
<dbReference type="PANTHER" id="PTHR43630:SF2">
    <property type="entry name" value="GLYCOSYLTRANSFERASE"/>
    <property type="match status" value="1"/>
</dbReference>
<dbReference type="EMBL" id="AQHR01000004">
    <property type="protein sequence ID" value="EON79418.1"/>
    <property type="molecule type" value="Genomic_DNA"/>
</dbReference>
<evidence type="ECO:0000313" key="5">
    <source>
        <dbReference type="Proteomes" id="UP000013909"/>
    </source>
</evidence>
<gene>
    <name evidence="4" type="ORF">ADIS_0108</name>
</gene>